<evidence type="ECO:0000313" key="2">
    <source>
        <dbReference type="Proteomes" id="UP000015454"/>
    </source>
</evidence>
<protein>
    <recommendedName>
        <fullName evidence="3">Apea-like HEPN domain-containing protein</fullName>
    </recommendedName>
</protein>
<evidence type="ECO:0000313" key="1">
    <source>
        <dbReference type="EMBL" id="EQA44863.1"/>
    </source>
</evidence>
<proteinExistence type="predicted"/>
<gene>
    <name evidence="1" type="ORF">LEP1GSC050_2803</name>
</gene>
<name>T0GHI7_9LEPT</name>
<accession>T0GHI7</accession>
<reference evidence="1" key="1">
    <citation type="submission" date="2013-05" db="EMBL/GenBank/DDBJ databases">
        <authorList>
            <person name="Harkins D.M."/>
            <person name="Durkin A.S."/>
            <person name="Brinkac L.M."/>
            <person name="Haft D.H."/>
            <person name="Selengut J.D."/>
            <person name="Sanka R."/>
            <person name="DePew J."/>
            <person name="Purushe J."/>
            <person name="Hartskeerl R.A."/>
            <person name="Ahmed A."/>
            <person name="van der Linden H."/>
            <person name="Goris M.G.A."/>
            <person name="Vinetz J.M."/>
            <person name="Sutton G.G."/>
            <person name="Nierman W.C."/>
            <person name="Fouts D.E."/>
        </authorList>
    </citation>
    <scope>NUCLEOTIDE SEQUENCE [LARGE SCALE GENOMIC DNA]</scope>
    <source>
        <strain evidence="1">5399</strain>
    </source>
</reference>
<sequence>MPGGEEQAILDKIGSLHKIHSQLEIYSGTLIRYKDELLISILEEKDLSRLYLFSDVLAFSALSSRQFFSYNYTNKSSFQLFVYPYDEKKEHISIISRRTDGEAMSAIPLEYYSVIRPFYCCDDSPKCDQILISKIYEFAQITAGKNIFESIQIFNIANTDSDQLYKHIEITLLCGALERLFGINGGKYSNLEREFTKYVQPKMRVEPKHCDRIKNYPKQDKVNSIIKKGKSLTEVWLSDFFLLRGEYAHGRIRSSQEPIWSLSEHILFSSFIFPLVVKAMMNKNLDYELNSSDKLHLDSFELLLCSKPFEGNKPETHSFTWNNILTKASSATILFNLMNS</sequence>
<dbReference type="Proteomes" id="UP000015454">
    <property type="component" value="Unassembled WGS sequence"/>
</dbReference>
<comment type="caution">
    <text evidence="1">The sequence shown here is derived from an EMBL/GenBank/DDBJ whole genome shotgun (WGS) entry which is preliminary data.</text>
</comment>
<dbReference type="EMBL" id="AHMO02000008">
    <property type="protein sequence ID" value="EQA44863.1"/>
    <property type="molecule type" value="Genomic_DNA"/>
</dbReference>
<keyword evidence="2" id="KW-1185">Reference proteome</keyword>
<organism evidence="1 2">
    <name type="scientific">Leptospira broomii serovar Hurstbridge str. 5399</name>
    <dbReference type="NCBI Taxonomy" id="1049789"/>
    <lineage>
        <taxon>Bacteria</taxon>
        <taxon>Pseudomonadati</taxon>
        <taxon>Spirochaetota</taxon>
        <taxon>Spirochaetia</taxon>
        <taxon>Leptospirales</taxon>
        <taxon>Leptospiraceae</taxon>
        <taxon>Leptospira</taxon>
    </lineage>
</organism>
<dbReference type="AlphaFoldDB" id="T0GHI7"/>
<evidence type="ECO:0008006" key="3">
    <source>
        <dbReference type="Google" id="ProtNLM"/>
    </source>
</evidence>